<protein>
    <submittedName>
        <fullName evidence="1">Uncharacterized protein</fullName>
    </submittedName>
</protein>
<evidence type="ECO:0000313" key="1">
    <source>
        <dbReference type="EMBL" id="GAT99613.1"/>
    </source>
</evidence>
<dbReference type="VEuPathDB" id="AmoebaDB:EHI5A_278070"/>
<proteinExistence type="predicted"/>
<dbReference type="EMBL" id="BDEQ01000001">
    <property type="protein sequence ID" value="GAT99613.1"/>
    <property type="molecule type" value="Genomic_DNA"/>
</dbReference>
<reference evidence="1 2" key="1">
    <citation type="submission" date="2016-05" db="EMBL/GenBank/DDBJ databases">
        <title>First whole genome sequencing of Entamoeba histolytica HM1:IMSS-clone-6.</title>
        <authorList>
            <person name="Mukherjee Avik.K."/>
            <person name="Izumyama S."/>
            <person name="Nakada-Tsukui K."/>
            <person name="Nozaki T."/>
        </authorList>
    </citation>
    <scope>NUCLEOTIDE SEQUENCE [LARGE SCALE GENOMIC DNA]</scope>
    <source>
        <strain evidence="1 2">HM1:IMSS clone 6</strain>
    </source>
</reference>
<evidence type="ECO:0000313" key="2">
    <source>
        <dbReference type="Proteomes" id="UP000078387"/>
    </source>
</evidence>
<organism evidence="1 2">
    <name type="scientific">Entamoeba histolytica</name>
    <dbReference type="NCBI Taxonomy" id="5759"/>
    <lineage>
        <taxon>Eukaryota</taxon>
        <taxon>Amoebozoa</taxon>
        <taxon>Evosea</taxon>
        <taxon>Archamoebae</taxon>
        <taxon>Mastigamoebida</taxon>
        <taxon>Entamoebidae</taxon>
        <taxon>Entamoeba</taxon>
    </lineage>
</organism>
<comment type="caution">
    <text evidence="1">The sequence shown here is derived from an EMBL/GenBank/DDBJ whole genome shotgun (WGS) entry which is preliminary data.</text>
</comment>
<sequence>MFFFIILTIINVEGRFLYDIIDAQDNVLNSINEDKPYNYFKYVGNEYQTDYFPLNSCISFTDYAAYFFYNNNTHMNFTYYSTMENCKNAFAPIENRTLQINYSTIDEIRNSYLLIYTYHDQGCKNLQTIFSKKKLCFPDNGRWLNITIVNNTIYGGEYSDSYCLNLVNSFTNDLDICFANTQKNYFYIDPSKEELPGLNLDYDYNYNHVDNSAEMMNPLFSMIVVLVTIFLCLF</sequence>
<accession>A0A5K1UFP9</accession>
<name>A0A5K1UFP9_ENTHI</name>
<dbReference type="VEuPathDB" id="AmoebaDB:EHI_149130"/>
<dbReference type="AlphaFoldDB" id="A0A5K1UFP9"/>
<dbReference type="Proteomes" id="UP000078387">
    <property type="component" value="Unassembled WGS sequence"/>
</dbReference>
<gene>
    <name evidence="1" type="ORF">CL6EHI_149130</name>
</gene>